<evidence type="ECO:0000313" key="2">
    <source>
        <dbReference type="Proteomes" id="UP000661112"/>
    </source>
</evidence>
<dbReference type="InterPro" id="IPR009666">
    <property type="entry name" value="Uncharacterised_Ycf35"/>
</dbReference>
<comment type="caution">
    <text evidence="1">The sequence shown here is derived from an EMBL/GenBank/DDBJ whole genome shotgun (WGS) entry which is preliminary data.</text>
</comment>
<reference evidence="1 2" key="1">
    <citation type="journal article" date="2020" name="ISME J.">
        <title>Comparative genomics reveals insights into cyanobacterial evolution and habitat adaptation.</title>
        <authorList>
            <person name="Chen M.Y."/>
            <person name="Teng W.K."/>
            <person name="Zhao L."/>
            <person name="Hu C.X."/>
            <person name="Zhou Y.K."/>
            <person name="Han B.P."/>
            <person name="Song L.R."/>
            <person name="Shu W.S."/>
        </authorList>
    </citation>
    <scope>NUCLEOTIDE SEQUENCE [LARGE SCALE GENOMIC DNA]</scope>
    <source>
        <strain evidence="1 2">FACHB-119</strain>
    </source>
</reference>
<dbReference type="Pfam" id="PF06868">
    <property type="entry name" value="DUF1257"/>
    <property type="match status" value="1"/>
</dbReference>
<dbReference type="RefSeq" id="WP_190467487.1">
    <property type="nucleotide sequence ID" value="NZ_JACJSG010000004.1"/>
</dbReference>
<gene>
    <name evidence="1" type="ORF">H6G83_04320</name>
</gene>
<sequence length="137" mass="15549">MSHLTHIRTTIKNQQVLEKTLSQMIEDGLNGILAGAKLEHNTEIHDPFGNSKVAELVIRRLQSFQGGYDFGFKLSDSEEFEFLTRDGSKWDAHKFMEALTPWYARENAIASLVAQGFDIESIHEENGEVKIKAGKWN</sequence>
<proteinExistence type="predicted"/>
<name>A0ABR8D0U2_9NOST</name>
<keyword evidence="2" id="KW-1185">Reference proteome</keyword>
<evidence type="ECO:0000313" key="1">
    <source>
        <dbReference type="EMBL" id="MBD2499850.1"/>
    </source>
</evidence>
<dbReference type="Proteomes" id="UP000661112">
    <property type="component" value="Unassembled WGS sequence"/>
</dbReference>
<dbReference type="EMBL" id="JACJSG010000004">
    <property type="protein sequence ID" value="MBD2499850.1"/>
    <property type="molecule type" value="Genomic_DNA"/>
</dbReference>
<protein>
    <submittedName>
        <fullName evidence="1">DUF1257 domain-containing protein</fullName>
    </submittedName>
</protein>
<accession>A0ABR8D0U2</accession>
<organism evidence="1 2">
    <name type="scientific">Anabaena azotica FACHB-119</name>
    <dbReference type="NCBI Taxonomy" id="947527"/>
    <lineage>
        <taxon>Bacteria</taxon>
        <taxon>Bacillati</taxon>
        <taxon>Cyanobacteriota</taxon>
        <taxon>Cyanophyceae</taxon>
        <taxon>Nostocales</taxon>
        <taxon>Nostocaceae</taxon>
        <taxon>Anabaena</taxon>
        <taxon>Anabaena azotica</taxon>
    </lineage>
</organism>